<organism evidence="1 2">
    <name type="scientific">Rhizosaccharibacter radicis</name>
    <dbReference type="NCBI Taxonomy" id="2782605"/>
    <lineage>
        <taxon>Bacteria</taxon>
        <taxon>Pseudomonadati</taxon>
        <taxon>Pseudomonadota</taxon>
        <taxon>Alphaproteobacteria</taxon>
        <taxon>Acetobacterales</taxon>
        <taxon>Acetobacteraceae</taxon>
        <taxon>Rhizosaccharibacter</taxon>
    </lineage>
</organism>
<dbReference type="RefSeq" id="WP_422920548.1">
    <property type="nucleotide sequence ID" value="NZ_JAMZEJ010000008.1"/>
</dbReference>
<accession>A0ABT1VZM1</accession>
<sequence length="152" mass="16945">MLPEWNMAKDPGRKDRMLTFCHRDVDQAPPMRRLRPAYRVGVATIMRFIREGVRFLVLLVASIQGNGASAAEAPVRDFSDLFQRACIAHPNDPDAVARWADTMGAQPVSNPKGLEVFTATPTGRAWWLRTADAASVVAIRTPPGLRRVHRSR</sequence>
<evidence type="ECO:0000313" key="2">
    <source>
        <dbReference type="Proteomes" id="UP001524547"/>
    </source>
</evidence>
<gene>
    <name evidence="1" type="ORF">NFI88_13210</name>
</gene>
<reference evidence="1 2" key="1">
    <citation type="submission" date="2022-06" db="EMBL/GenBank/DDBJ databases">
        <title>Rhizosaccharibacter gen. nov. sp. nov. KSS12, endophytic bacteria isolated from sugarcane.</title>
        <authorList>
            <person name="Pitiwittayakul N."/>
        </authorList>
    </citation>
    <scope>NUCLEOTIDE SEQUENCE [LARGE SCALE GENOMIC DNA]</scope>
    <source>
        <strain evidence="1 2">KSS12</strain>
    </source>
</reference>
<keyword evidence="2" id="KW-1185">Reference proteome</keyword>
<dbReference type="Proteomes" id="UP001524547">
    <property type="component" value="Unassembled WGS sequence"/>
</dbReference>
<comment type="caution">
    <text evidence="1">The sequence shown here is derived from an EMBL/GenBank/DDBJ whole genome shotgun (WGS) entry which is preliminary data.</text>
</comment>
<evidence type="ECO:0000313" key="1">
    <source>
        <dbReference type="EMBL" id="MCQ8241794.1"/>
    </source>
</evidence>
<proteinExistence type="predicted"/>
<protein>
    <submittedName>
        <fullName evidence="1">Uncharacterized protein</fullName>
    </submittedName>
</protein>
<dbReference type="EMBL" id="JAMZEJ010000008">
    <property type="protein sequence ID" value="MCQ8241794.1"/>
    <property type="molecule type" value="Genomic_DNA"/>
</dbReference>
<name>A0ABT1VZM1_9PROT</name>